<dbReference type="Proteomes" id="UP000663879">
    <property type="component" value="Unassembled WGS sequence"/>
</dbReference>
<gene>
    <name evidence="1" type="ORF">OXX778_LOCUS22701</name>
</gene>
<sequence>MGFILNPKSFMTDFEFGLIKAIIFHFNSAELKGNFHFSQCLWRHLSTIGLKRKYSTNSNFRLWIKKIISLAFVPLDMIDSVYDIIKRDIPKNEKISNDKMLSLSLPGGMVVLVELFGTIQTHKVRGPIIIWKDFNPNSIEQLALYAVKFERIKNGMEVVKRRKKCVDQDKKIKALVDDLRNNLITSENFISQAAYLIGTDAK</sequence>
<reference evidence="1" key="1">
    <citation type="submission" date="2021-02" db="EMBL/GenBank/DDBJ databases">
        <authorList>
            <person name="Nowell W R."/>
        </authorList>
    </citation>
    <scope>NUCLEOTIDE SEQUENCE</scope>
    <source>
        <strain evidence="1">Ploen Becks lab</strain>
    </source>
</reference>
<evidence type="ECO:0000313" key="2">
    <source>
        <dbReference type="Proteomes" id="UP000663879"/>
    </source>
</evidence>
<name>A0A814RNY5_9BILA</name>
<dbReference type="OrthoDB" id="167578at2759"/>
<accession>A0A814RNY5</accession>
<proteinExistence type="predicted"/>
<dbReference type="EMBL" id="CAJNOC010010088">
    <property type="protein sequence ID" value="CAF1136261.1"/>
    <property type="molecule type" value="Genomic_DNA"/>
</dbReference>
<dbReference type="AlphaFoldDB" id="A0A814RNY5"/>
<keyword evidence="2" id="KW-1185">Reference proteome</keyword>
<organism evidence="1 2">
    <name type="scientific">Brachionus calyciflorus</name>
    <dbReference type="NCBI Taxonomy" id="104777"/>
    <lineage>
        <taxon>Eukaryota</taxon>
        <taxon>Metazoa</taxon>
        <taxon>Spiralia</taxon>
        <taxon>Gnathifera</taxon>
        <taxon>Rotifera</taxon>
        <taxon>Eurotatoria</taxon>
        <taxon>Monogononta</taxon>
        <taxon>Pseudotrocha</taxon>
        <taxon>Ploima</taxon>
        <taxon>Brachionidae</taxon>
        <taxon>Brachionus</taxon>
    </lineage>
</organism>
<protein>
    <submittedName>
        <fullName evidence="1">Uncharacterized protein</fullName>
    </submittedName>
</protein>
<comment type="caution">
    <text evidence="1">The sequence shown here is derived from an EMBL/GenBank/DDBJ whole genome shotgun (WGS) entry which is preliminary data.</text>
</comment>
<evidence type="ECO:0000313" key="1">
    <source>
        <dbReference type="EMBL" id="CAF1136261.1"/>
    </source>
</evidence>